<accession>U2YQ50</accession>
<dbReference type="eggNOG" id="ENOG5033D12">
    <property type="taxonomic scope" value="Bacteria"/>
</dbReference>
<name>U2YQ50_9SPHN</name>
<gene>
    <name evidence="1" type="ORF">NT2_16_00110</name>
</gene>
<dbReference type="KEGG" id="ntd:EGO55_19435"/>
<protein>
    <submittedName>
        <fullName evidence="1">Uncharacterized protein</fullName>
    </submittedName>
</protein>
<evidence type="ECO:0000313" key="2">
    <source>
        <dbReference type="Proteomes" id="UP000016568"/>
    </source>
</evidence>
<dbReference type="AlphaFoldDB" id="U2YQ50"/>
<organism evidence="1 2">
    <name type="scientific">Caenibius tardaugens NBRC 16725</name>
    <dbReference type="NCBI Taxonomy" id="1219035"/>
    <lineage>
        <taxon>Bacteria</taxon>
        <taxon>Pseudomonadati</taxon>
        <taxon>Pseudomonadota</taxon>
        <taxon>Alphaproteobacteria</taxon>
        <taxon>Sphingomonadales</taxon>
        <taxon>Erythrobacteraceae</taxon>
        <taxon>Caenibius</taxon>
    </lineage>
</organism>
<dbReference type="RefSeq" id="WP_021691893.1">
    <property type="nucleotide sequence ID" value="NZ_BASZ01000016.1"/>
</dbReference>
<evidence type="ECO:0000313" key="1">
    <source>
        <dbReference type="EMBL" id="GAD51075.1"/>
    </source>
</evidence>
<keyword evidence="2" id="KW-1185">Reference proteome</keyword>
<dbReference type="Proteomes" id="UP000016568">
    <property type="component" value="Unassembled WGS sequence"/>
</dbReference>
<sequence length="96" mass="11004">METRTYCFTWRGIEIEAIYTPLQWKTIAHLEVRSVNPERAPLPITETGYRSHFHQPGTIEAQGGDVVAQIVAWLDEEAQSPAWRAHEQAARQLSLF</sequence>
<proteinExistence type="predicted"/>
<dbReference type="OrthoDB" id="7855496at2"/>
<dbReference type="EMBL" id="BASZ01000016">
    <property type="protein sequence ID" value="GAD51075.1"/>
    <property type="molecule type" value="Genomic_DNA"/>
</dbReference>
<reference evidence="1 2" key="1">
    <citation type="submission" date="2013-09" db="EMBL/GenBank/DDBJ databases">
        <title>Whole genome shotgun sequence of Novosphingobium tardaugens NBRC 16725.</title>
        <authorList>
            <person name="Isaki S."/>
            <person name="Hosoyama A."/>
            <person name="Tsuchikane K."/>
            <person name="Katsumata H."/>
            <person name="Ando Y."/>
            <person name="Yamazaki S."/>
            <person name="Fujita N."/>
        </authorList>
    </citation>
    <scope>NUCLEOTIDE SEQUENCE [LARGE SCALE GENOMIC DNA]</scope>
    <source>
        <strain evidence="1 2">NBRC 16725</strain>
    </source>
</reference>
<comment type="caution">
    <text evidence="1">The sequence shown here is derived from an EMBL/GenBank/DDBJ whole genome shotgun (WGS) entry which is preliminary data.</text>
</comment>